<sequence>MKKINFKNLTVQVLTGILLGVIVGFLFPKFGSELKVLADIFIKLIKMVIAPIVFFTIVIGIGNMGDLKKVGRIGGKALLYFEIISTIALGIGLLLVNILKPGSGFDTHGAKASDVAQFTEQAKESSHGFVEFILGIIPDNFVAAMANGELLPILFFSVLFGIALASFGEKGKRVVALFEDLTEIFFKIVNIVMKFSPVAAFGAMAYTIGNFGLGSLVSLGKLMGSVYLTMFIFIVFVLGAVAKFYGFNILKFIAYIKEEILLVLGTSSSESALPRMMERLEKYGCSKSVVGLVVPTGYSFNLDGTAIYLSMAAIFIAQAYHVDITIWHQITLLGILMLTSKGAAGVTGSGFITLAATLSAFPVIPVEGIALLLGVDRFMSEARAITNLIGNGVATVVVSKMEKEFHPQGETEEADVTISA</sequence>
<feature type="transmembrane region" description="Helical" evidence="8">
    <location>
        <begin position="40"/>
        <end position="65"/>
    </location>
</feature>
<dbReference type="PANTHER" id="PTHR42865:SF1">
    <property type="entry name" value="AEROBIC C4-DICARBOXYLATE TRANSPORT PROTEIN"/>
    <property type="match status" value="1"/>
</dbReference>
<evidence type="ECO:0000313" key="10">
    <source>
        <dbReference type="EMBL" id="TDK63078.1"/>
    </source>
</evidence>
<feature type="transmembrane region" description="Helical" evidence="8">
    <location>
        <begin position="226"/>
        <end position="247"/>
    </location>
</feature>
<reference evidence="9" key="2">
    <citation type="submission" date="2023-08" db="EMBL/GenBank/DDBJ databases">
        <title>Nitrogen cycling bacteria in agricultural field soils.</title>
        <authorList>
            <person name="Jang J."/>
        </authorList>
    </citation>
    <scope>NUCLEOTIDE SEQUENCE</scope>
    <source>
        <strain evidence="9">PS3-36</strain>
    </source>
</reference>
<dbReference type="PANTHER" id="PTHR42865">
    <property type="entry name" value="PROTON/GLUTAMATE-ASPARTATE SYMPORTER"/>
    <property type="match status" value="1"/>
</dbReference>
<dbReference type="FunFam" id="1.10.3860.10:FF:000001">
    <property type="entry name" value="C4-dicarboxylate transport protein"/>
    <property type="match status" value="1"/>
</dbReference>
<dbReference type="GO" id="GO:0005886">
    <property type="term" value="C:plasma membrane"/>
    <property type="evidence" value="ECO:0007669"/>
    <property type="project" value="UniProtKB-SubCell"/>
</dbReference>
<feature type="transmembrane region" description="Helical" evidence="8">
    <location>
        <begin position="350"/>
        <end position="373"/>
    </location>
</feature>
<dbReference type="InterPro" id="IPR018107">
    <property type="entry name" value="Na-dicarboxylate_symporter_CS"/>
</dbReference>
<dbReference type="AlphaFoldDB" id="A0A4R5VV67"/>
<name>A0A4R5VV67_9BACI</name>
<dbReference type="Gene3D" id="1.10.3860.10">
    <property type="entry name" value="Sodium:dicarboxylate symporter"/>
    <property type="match status" value="1"/>
</dbReference>
<comment type="caution">
    <text evidence="10">The sequence shown here is derived from an EMBL/GenBank/DDBJ whole genome shotgun (WGS) entry which is preliminary data.</text>
</comment>
<dbReference type="NCBIfam" id="NF002461">
    <property type="entry name" value="PRK01663.1"/>
    <property type="match status" value="1"/>
</dbReference>
<evidence type="ECO:0000256" key="8">
    <source>
        <dbReference type="SAM" id="Phobius"/>
    </source>
</evidence>
<accession>A0A4R5VV67</accession>
<feature type="transmembrane region" description="Helical" evidence="8">
    <location>
        <begin position="9"/>
        <end position="28"/>
    </location>
</feature>
<dbReference type="PRINTS" id="PR00173">
    <property type="entry name" value="EDTRNSPORT"/>
</dbReference>
<keyword evidence="3" id="KW-1003">Cell membrane</keyword>
<feature type="transmembrane region" description="Helical" evidence="8">
    <location>
        <begin position="77"/>
        <end position="99"/>
    </location>
</feature>
<organism evidence="10 11">
    <name type="scientific">Bacillus salipaludis</name>
    <dbReference type="NCBI Taxonomy" id="2547811"/>
    <lineage>
        <taxon>Bacteria</taxon>
        <taxon>Bacillati</taxon>
        <taxon>Bacillota</taxon>
        <taxon>Bacilli</taxon>
        <taxon>Bacillales</taxon>
        <taxon>Bacillaceae</taxon>
        <taxon>Bacillus</taxon>
    </lineage>
</organism>
<evidence type="ECO:0000256" key="4">
    <source>
        <dbReference type="ARBA" id="ARBA00022692"/>
    </source>
</evidence>
<evidence type="ECO:0000313" key="11">
    <source>
        <dbReference type="Proteomes" id="UP000295132"/>
    </source>
</evidence>
<keyword evidence="12" id="KW-1185">Reference proteome</keyword>
<dbReference type="GO" id="GO:0015138">
    <property type="term" value="F:fumarate transmembrane transporter activity"/>
    <property type="evidence" value="ECO:0007669"/>
    <property type="project" value="TreeGrafter"/>
</dbReference>
<dbReference type="RefSeq" id="WP_133333423.1">
    <property type="nucleotide sequence ID" value="NZ_JAVGVR010000001.1"/>
</dbReference>
<dbReference type="EMBL" id="SMYO01000003">
    <property type="protein sequence ID" value="TDK63078.1"/>
    <property type="molecule type" value="Genomic_DNA"/>
</dbReference>
<keyword evidence="5" id="KW-0769">Symport</keyword>
<dbReference type="GO" id="GO:0070778">
    <property type="term" value="P:L-aspartate transmembrane transport"/>
    <property type="evidence" value="ECO:0007669"/>
    <property type="project" value="TreeGrafter"/>
</dbReference>
<dbReference type="InterPro" id="IPR001991">
    <property type="entry name" value="Na-dicarboxylate_symporter"/>
</dbReference>
<evidence type="ECO:0000256" key="1">
    <source>
        <dbReference type="ARBA" id="ARBA00004651"/>
    </source>
</evidence>
<keyword evidence="6 8" id="KW-1133">Transmembrane helix</keyword>
<dbReference type="Proteomes" id="UP000295132">
    <property type="component" value="Unassembled WGS sequence"/>
</dbReference>
<evidence type="ECO:0000256" key="5">
    <source>
        <dbReference type="ARBA" id="ARBA00022847"/>
    </source>
</evidence>
<proteinExistence type="predicted"/>
<feature type="transmembrane region" description="Helical" evidence="8">
    <location>
        <begin position="150"/>
        <end position="167"/>
    </location>
</feature>
<dbReference type="SUPFAM" id="SSF118215">
    <property type="entry name" value="Proton glutamate symport protein"/>
    <property type="match status" value="1"/>
</dbReference>
<dbReference type="InterPro" id="IPR036458">
    <property type="entry name" value="Na:dicarbo_symporter_sf"/>
</dbReference>
<keyword evidence="7 8" id="KW-0472">Membrane</keyword>
<evidence type="ECO:0000256" key="6">
    <source>
        <dbReference type="ARBA" id="ARBA00022989"/>
    </source>
</evidence>
<evidence type="ECO:0000256" key="7">
    <source>
        <dbReference type="ARBA" id="ARBA00023136"/>
    </source>
</evidence>
<dbReference type="GO" id="GO:0015141">
    <property type="term" value="F:succinate transmembrane transporter activity"/>
    <property type="evidence" value="ECO:0007669"/>
    <property type="project" value="TreeGrafter"/>
</dbReference>
<evidence type="ECO:0000256" key="2">
    <source>
        <dbReference type="ARBA" id="ARBA00022448"/>
    </source>
</evidence>
<feature type="transmembrane region" description="Helical" evidence="8">
    <location>
        <begin position="306"/>
        <end position="330"/>
    </location>
</feature>
<evidence type="ECO:0000256" key="3">
    <source>
        <dbReference type="ARBA" id="ARBA00022475"/>
    </source>
</evidence>
<keyword evidence="2" id="KW-0813">Transport</keyword>
<gene>
    <name evidence="10" type="ORF">E2K98_06380</name>
    <name evidence="9" type="ORF">RCG21_14215</name>
</gene>
<comment type="subcellular location">
    <subcellularLocation>
        <location evidence="1">Cell membrane</location>
        <topology evidence="1">Multi-pass membrane protein</topology>
    </subcellularLocation>
</comment>
<dbReference type="Proteomes" id="UP001178888">
    <property type="component" value="Unassembled WGS sequence"/>
</dbReference>
<dbReference type="GO" id="GO:0015366">
    <property type="term" value="F:malate:proton symporter activity"/>
    <property type="evidence" value="ECO:0007669"/>
    <property type="project" value="TreeGrafter"/>
</dbReference>
<protein>
    <submittedName>
        <fullName evidence="10">Dicarboxylate/amino acid:cation symporter</fullName>
    </submittedName>
</protein>
<keyword evidence="4 8" id="KW-0812">Transmembrane</keyword>
<evidence type="ECO:0000313" key="9">
    <source>
        <dbReference type="EMBL" id="MDQ6597499.1"/>
    </source>
</evidence>
<reference evidence="10 11" key="1">
    <citation type="submission" date="2019-03" db="EMBL/GenBank/DDBJ databases">
        <title>Bacillus niacini sp. nov. a Nicotinate-Metabolizing Mesophile Isolated from Soil.</title>
        <authorList>
            <person name="Zhang G."/>
        </authorList>
    </citation>
    <scope>NUCLEOTIDE SEQUENCE [LARGE SCALE GENOMIC DNA]</scope>
    <source>
        <strain evidence="10 11">WN066</strain>
    </source>
</reference>
<evidence type="ECO:0000313" key="12">
    <source>
        <dbReference type="Proteomes" id="UP001178888"/>
    </source>
</evidence>
<dbReference type="PROSITE" id="PS00714">
    <property type="entry name" value="NA_DICARBOXYL_SYMP_2"/>
    <property type="match status" value="1"/>
</dbReference>
<dbReference type="EMBL" id="JAVGVR010000001">
    <property type="protein sequence ID" value="MDQ6597499.1"/>
    <property type="molecule type" value="Genomic_DNA"/>
</dbReference>
<feature type="transmembrane region" description="Helical" evidence="8">
    <location>
        <begin position="188"/>
        <end position="206"/>
    </location>
</feature>
<dbReference type="Pfam" id="PF00375">
    <property type="entry name" value="SDF"/>
    <property type="match status" value="1"/>
</dbReference>